<proteinExistence type="predicted"/>
<dbReference type="RefSeq" id="WP_182536210.1">
    <property type="nucleotide sequence ID" value="NZ_JACGXA010000001.1"/>
</dbReference>
<dbReference type="EMBL" id="JACGXA010000001">
    <property type="protein sequence ID" value="MBA8802010.1"/>
    <property type="molecule type" value="Genomic_DNA"/>
</dbReference>
<evidence type="ECO:0000313" key="2">
    <source>
        <dbReference type="Proteomes" id="UP000580910"/>
    </source>
</evidence>
<evidence type="ECO:0000313" key="1">
    <source>
        <dbReference type="EMBL" id="MBA8802010.1"/>
    </source>
</evidence>
<gene>
    <name evidence="1" type="ORF">FB382_000301</name>
</gene>
<accession>A0A7W3IWN7</accession>
<protein>
    <submittedName>
        <fullName evidence="1">Uncharacterized protein</fullName>
    </submittedName>
</protein>
<sequence length="219" mass="23725">MHPDAFHALARSSPWRWTAVHLRHRSSWAGTVEAWLTRPDGVRLVGPDGAPVPRTLVGQTDRPSGPWSPPAGATFRPDGLVATRPGDSTYAACEHGDGLYWTNYSWLAMLDPVELSHHVDVSDLRVVEVAGREAWAARLVPRLGYDPRCGGNCCELLWSEAGLRADFPSDDDVPAAWRGRDYPSAYDVALDAVTGIVVRSHPVGGTGAPWLENDIVSAG</sequence>
<organism evidence="1 2">
    <name type="scientific">Nocardioides ginsengisegetis</name>
    <dbReference type="NCBI Taxonomy" id="661491"/>
    <lineage>
        <taxon>Bacteria</taxon>
        <taxon>Bacillati</taxon>
        <taxon>Actinomycetota</taxon>
        <taxon>Actinomycetes</taxon>
        <taxon>Propionibacteriales</taxon>
        <taxon>Nocardioidaceae</taxon>
        <taxon>Nocardioides</taxon>
    </lineage>
</organism>
<reference evidence="1 2" key="1">
    <citation type="submission" date="2020-07" db="EMBL/GenBank/DDBJ databases">
        <title>Sequencing the genomes of 1000 actinobacteria strains.</title>
        <authorList>
            <person name="Klenk H.-P."/>
        </authorList>
    </citation>
    <scope>NUCLEOTIDE SEQUENCE [LARGE SCALE GENOMIC DNA]</scope>
    <source>
        <strain evidence="1 2">DSM 21349</strain>
    </source>
</reference>
<name>A0A7W3IWN7_9ACTN</name>
<keyword evidence="2" id="KW-1185">Reference proteome</keyword>
<dbReference type="Proteomes" id="UP000580910">
    <property type="component" value="Unassembled WGS sequence"/>
</dbReference>
<dbReference type="AlphaFoldDB" id="A0A7W3IWN7"/>
<comment type="caution">
    <text evidence="1">The sequence shown here is derived from an EMBL/GenBank/DDBJ whole genome shotgun (WGS) entry which is preliminary data.</text>
</comment>